<evidence type="ECO:0000256" key="1">
    <source>
        <dbReference type="SAM" id="Phobius"/>
    </source>
</evidence>
<evidence type="ECO:0000259" key="2">
    <source>
        <dbReference type="Pfam" id="PF13473"/>
    </source>
</evidence>
<feature type="domain" description="EfeO-type cupredoxin-like" evidence="2">
    <location>
        <begin position="18"/>
        <end position="118"/>
    </location>
</feature>
<dbReference type="AlphaFoldDB" id="A0A0G0T8L8"/>
<keyword evidence="1" id="KW-1133">Transmembrane helix</keyword>
<keyword evidence="1" id="KW-0812">Transmembrane</keyword>
<sequence>MTLDQILIMISGLGLMGLIYWFFFGKNDEIVAVEDSVDILVDGGYKPENIKIAKGKTTRLVFKRTDPNNCLEEIYIPDFKIKKYLPLNQKVEIDLAPGKAGVYQTHCGMGMFHGKIIVN</sequence>
<organism evidence="3 4">
    <name type="scientific">Candidatus Woesebacteria bacterium GW2011_GWA2_40_7</name>
    <dbReference type="NCBI Taxonomy" id="1618562"/>
    <lineage>
        <taxon>Bacteria</taxon>
        <taxon>Candidatus Woeseibacteriota</taxon>
    </lineage>
</organism>
<feature type="transmembrane region" description="Helical" evidence="1">
    <location>
        <begin position="6"/>
        <end position="24"/>
    </location>
</feature>
<dbReference type="SUPFAM" id="SSF49503">
    <property type="entry name" value="Cupredoxins"/>
    <property type="match status" value="1"/>
</dbReference>
<proteinExistence type="predicted"/>
<dbReference type="InterPro" id="IPR008972">
    <property type="entry name" value="Cupredoxin"/>
</dbReference>
<dbReference type="Proteomes" id="UP000034013">
    <property type="component" value="Unassembled WGS sequence"/>
</dbReference>
<comment type="caution">
    <text evidence="3">The sequence shown here is derived from an EMBL/GenBank/DDBJ whole genome shotgun (WGS) entry which is preliminary data.</text>
</comment>
<keyword evidence="1" id="KW-0472">Membrane</keyword>
<protein>
    <submittedName>
        <fullName evidence="3">Cupredoxin family domain protein</fullName>
    </submittedName>
</protein>
<reference evidence="3 4" key="1">
    <citation type="journal article" date="2015" name="Nature">
        <title>rRNA introns, odd ribosomes, and small enigmatic genomes across a large radiation of phyla.</title>
        <authorList>
            <person name="Brown C.T."/>
            <person name="Hug L.A."/>
            <person name="Thomas B.C."/>
            <person name="Sharon I."/>
            <person name="Castelle C.J."/>
            <person name="Singh A."/>
            <person name="Wilkins M.J."/>
            <person name="Williams K.H."/>
            <person name="Banfield J.F."/>
        </authorList>
    </citation>
    <scope>NUCLEOTIDE SEQUENCE [LARGE SCALE GENOMIC DNA]</scope>
</reference>
<dbReference type="Gene3D" id="2.60.40.420">
    <property type="entry name" value="Cupredoxins - blue copper proteins"/>
    <property type="match status" value="1"/>
</dbReference>
<accession>A0A0G0T8L8</accession>
<dbReference type="InterPro" id="IPR028096">
    <property type="entry name" value="EfeO_Cupredoxin"/>
</dbReference>
<dbReference type="PATRIC" id="fig|1618562.3.peg.542"/>
<dbReference type="Pfam" id="PF13473">
    <property type="entry name" value="Cupredoxin_1"/>
    <property type="match status" value="1"/>
</dbReference>
<evidence type="ECO:0000313" key="3">
    <source>
        <dbReference type="EMBL" id="KKR73343.1"/>
    </source>
</evidence>
<gene>
    <name evidence="3" type="ORF">UU16_C0023G0008</name>
</gene>
<evidence type="ECO:0000313" key="4">
    <source>
        <dbReference type="Proteomes" id="UP000034013"/>
    </source>
</evidence>
<name>A0A0G0T8L8_9BACT</name>
<dbReference type="EMBL" id="LBZO01000023">
    <property type="protein sequence ID" value="KKR73343.1"/>
    <property type="molecule type" value="Genomic_DNA"/>
</dbReference>